<name>A0A7H0LMC0_9SPHN</name>
<evidence type="ECO:0000256" key="12">
    <source>
        <dbReference type="SAM" id="SignalP"/>
    </source>
</evidence>
<sequence length="715" mass="78164">MNTMVRRAIALTLMTSASVFGIGAFDGAAWAQEAPAAEEQSDGVDASDILVIGRGYESGFAGEKALASIRATPSSVTIIDSERIEKQRLITLDDVLKQTAGVTVVRNVSTYPQFYARGFQISSFLFDGTPQQGFAQAPYSMPDLFLFDHVEFLRGPSALFSGSGSPGGSVNLVRKRPKQEFSLTSSFSAGSWNFLRAEVDISSPLNKDGTIRARAGGMVQDAGEFIDNYRKDRKLGFLSVDIDLGAKTTFSVGGYYDDYSTTIQTGLPADATNGLLDLPRNTYLGSDDNKVRTKQAQLYAQINHEFSSRWKARATVQYNDLKRDEFYGFVRGPVNSVNQGVLNLELYRGKHKADAVSGDASIVGEFDLFGNTSGIIIGGDYQRSHWSFASNYANPGPPLTVDIFNPRPVVMPAFPLGPTGADFYEGAETKEQYGFYGQTRLKILPSLTLVGGGRIGWVTYTAQDFDLTPNGIYKVKGKISPYAGIVYDFADKWTLYGSYADVFEPQSAFDRNQNPLGPVSGTQFEAGIKTNLFSDRFLLTAAIYRIRQSNRAVTDPTDINASIASGLVEGKGFEIELNGHITKNWSISGGYNYNVNKILSDTNPALVGTQIAPVTPKHSVKLYTDYSFAEGSTLAGLSIGGSFTLNGKQRGTGVEQPGYFVADLHAGYDISERFSVSLNVNNIFDKKYYSEIRDTRFSNWYGAPRSAFVAFKIKY</sequence>
<keyword evidence="5 10" id="KW-0812">Transmembrane</keyword>
<keyword evidence="4 10" id="KW-1134">Transmembrane beta strand</keyword>
<dbReference type="InterPro" id="IPR039426">
    <property type="entry name" value="TonB-dep_rcpt-like"/>
</dbReference>
<comment type="similarity">
    <text evidence="2 10 11">Belongs to the TonB-dependent receptor family.</text>
</comment>
<evidence type="ECO:0000256" key="8">
    <source>
        <dbReference type="ARBA" id="ARBA00023170"/>
    </source>
</evidence>
<evidence type="ECO:0000256" key="1">
    <source>
        <dbReference type="ARBA" id="ARBA00004571"/>
    </source>
</evidence>
<evidence type="ECO:0000256" key="10">
    <source>
        <dbReference type="PROSITE-ProRule" id="PRU01360"/>
    </source>
</evidence>
<dbReference type="Pfam" id="PF00593">
    <property type="entry name" value="TonB_dep_Rec_b-barrel"/>
    <property type="match status" value="1"/>
</dbReference>
<dbReference type="InterPro" id="IPR012910">
    <property type="entry name" value="Plug_dom"/>
</dbReference>
<feature type="domain" description="TonB-dependent receptor-like beta-barrel" evidence="13">
    <location>
        <begin position="243"/>
        <end position="683"/>
    </location>
</feature>
<dbReference type="CDD" id="cd01347">
    <property type="entry name" value="ligand_gated_channel"/>
    <property type="match status" value="1"/>
</dbReference>
<dbReference type="NCBIfam" id="TIGR01783">
    <property type="entry name" value="TonB-siderophor"/>
    <property type="match status" value="1"/>
</dbReference>
<dbReference type="GO" id="GO:0009279">
    <property type="term" value="C:cell outer membrane"/>
    <property type="evidence" value="ECO:0007669"/>
    <property type="project" value="UniProtKB-SubCell"/>
</dbReference>
<dbReference type="RefSeq" id="WP_187763113.1">
    <property type="nucleotide sequence ID" value="NZ_CP061038.1"/>
</dbReference>
<dbReference type="Gene3D" id="2.170.130.10">
    <property type="entry name" value="TonB-dependent receptor, plug domain"/>
    <property type="match status" value="1"/>
</dbReference>
<dbReference type="PANTHER" id="PTHR32552:SF74">
    <property type="entry name" value="HYDROXAMATE SIDEROPHORE RECEPTOR FHUE"/>
    <property type="match status" value="1"/>
</dbReference>
<organism evidence="15 16">
    <name type="scientific">Sphingomonas alpina</name>
    <dbReference type="NCBI Taxonomy" id="653931"/>
    <lineage>
        <taxon>Bacteria</taxon>
        <taxon>Pseudomonadati</taxon>
        <taxon>Pseudomonadota</taxon>
        <taxon>Alphaproteobacteria</taxon>
        <taxon>Sphingomonadales</taxon>
        <taxon>Sphingomonadaceae</taxon>
        <taxon>Sphingomonas</taxon>
    </lineage>
</organism>
<dbReference type="InterPro" id="IPR036942">
    <property type="entry name" value="Beta-barrel_TonB_sf"/>
</dbReference>
<evidence type="ECO:0000256" key="6">
    <source>
        <dbReference type="ARBA" id="ARBA00023077"/>
    </source>
</evidence>
<dbReference type="InterPro" id="IPR037066">
    <property type="entry name" value="Plug_dom_sf"/>
</dbReference>
<dbReference type="KEGG" id="spap:H3Z74_06445"/>
<evidence type="ECO:0000313" key="16">
    <source>
        <dbReference type="Proteomes" id="UP000516148"/>
    </source>
</evidence>
<evidence type="ECO:0000259" key="14">
    <source>
        <dbReference type="Pfam" id="PF07715"/>
    </source>
</evidence>
<dbReference type="GO" id="GO:0038023">
    <property type="term" value="F:signaling receptor activity"/>
    <property type="evidence" value="ECO:0007669"/>
    <property type="project" value="InterPro"/>
</dbReference>
<keyword evidence="8 15" id="KW-0675">Receptor</keyword>
<dbReference type="GO" id="GO:0015344">
    <property type="term" value="F:siderophore uptake transmembrane transporter activity"/>
    <property type="evidence" value="ECO:0007669"/>
    <property type="project" value="TreeGrafter"/>
</dbReference>
<evidence type="ECO:0000256" key="7">
    <source>
        <dbReference type="ARBA" id="ARBA00023136"/>
    </source>
</evidence>
<dbReference type="PROSITE" id="PS52016">
    <property type="entry name" value="TONB_DEPENDENT_REC_3"/>
    <property type="match status" value="1"/>
</dbReference>
<evidence type="ECO:0000256" key="2">
    <source>
        <dbReference type="ARBA" id="ARBA00009810"/>
    </source>
</evidence>
<evidence type="ECO:0000259" key="13">
    <source>
        <dbReference type="Pfam" id="PF00593"/>
    </source>
</evidence>
<evidence type="ECO:0000256" key="9">
    <source>
        <dbReference type="ARBA" id="ARBA00023237"/>
    </source>
</evidence>
<dbReference type="Proteomes" id="UP000516148">
    <property type="component" value="Chromosome"/>
</dbReference>
<dbReference type="InterPro" id="IPR000531">
    <property type="entry name" value="Beta-barrel_TonB"/>
</dbReference>
<keyword evidence="9 10" id="KW-0998">Cell outer membrane</keyword>
<accession>A0A7H0LMC0</accession>
<dbReference type="AlphaFoldDB" id="A0A7H0LMC0"/>
<proteinExistence type="inferred from homology"/>
<protein>
    <submittedName>
        <fullName evidence="15">TonB-dependent siderophore receptor</fullName>
    </submittedName>
</protein>
<keyword evidence="7 10" id="KW-0472">Membrane</keyword>
<comment type="subcellular location">
    <subcellularLocation>
        <location evidence="1 10">Cell outer membrane</location>
        <topology evidence="1 10">Multi-pass membrane protein</topology>
    </subcellularLocation>
</comment>
<dbReference type="Gene3D" id="2.40.170.20">
    <property type="entry name" value="TonB-dependent receptor, beta-barrel domain"/>
    <property type="match status" value="1"/>
</dbReference>
<dbReference type="InterPro" id="IPR010105">
    <property type="entry name" value="TonB_sidphr_rcpt"/>
</dbReference>
<feature type="signal peptide" evidence="12">
    <location>
        <begin position="1"/>
        <end position="31"/>
    </location>
</feature>
<keyword evidence="6 11" id="KW-0798">TonB box</keyword>
<evidence type="ECO:0000256" key="5">
    <source>
        <dbReference type="ARBA" id="ARBA00022692"/>
    </source>
</evidence>
<feature type="chain" id="PRO_5029012229" evidence="12">
    <location>
        <begin position="32"/>
        <end position="715"/>
    </location>
</feature>
<dbReference type="EMBL" id="CP061038">
    <property type="protein sequence ID" value="QNQ10823.1"/>
    <property type="molecule type" value="Genomic_DNA"/>
</dbReference>
<dbReference type="PANTHER" id="PTHR32552">
    <property type="entry name" value="FERRICHROME IRON RECEPTOR-RELATED"/>
    <property type="match status" value="1"/>
</dbReference>
<keyword evidence="12" id="KW-0732">Signal</keyword>
<keyword evidence="16" id="KW-1185">Reference proteome</keyword>
<dbReference type="SUPFAM" id="SSF56935">
    <property type="entry name" value="Porins"/>
    <property type="match status" value="1"/>
</dbReference>
<dbReference type="GO" id="GO:0015891">
    <property type="term" value="P:siderophore transport"/>
    <property type="evidence" value="ECO:0007669"/>
    <property type="project" value="InterPro"/>
</dbReference>
<keyword evidence="3 10" id="KW-0813">Transport</keyword>
<evidence type="ECO:0000256" key="3">
    <source>
        <dbReference type="ARBA" id="ARBA00022448"/>
    </source>
</evidence>
<reference evidence="15 16" key="1">
    <citation type="submission" date="2020-09" db="EMBL/GenBank/DDBJ databases">
        <title>Sphingomonas sp., a new species isolated from pork steak.</title>
        <authorList>
            <person name="Heidler von Heilborn D."/>
        </authorList>
    </citation>
    <scope>NUCLEOTIDE SEQUENCE [LARGE SCALE GENOMIC DNA]</scope>
    <source>
        <strain evidence="16">S8-3T</strain>
    </source>
</reference>
<dbReference type="Pfam" id="PF07715">
    <property type="entry name" value="Plug"/>
    <property type="match status" value="1"/>
</dbReference>
<evidence type="ECO:0000256" key="4">
    <source>
        <dbReference type="ARBA" id="ARBA00022452"/>
    </source>
</evidence>
<gene>
    <name evidence="15" type="ORF">H3Z74_06445</name>
</gene>
<evidence type="ECO:0000313" key="15">
    <source>
        <dbReference type="EMBL" id="QNQ10823.1"/>
    </source>
</evidence>
<feature type="domain" description="TonB-dependent receptor plug" evidence="14">
    <location>
        <begin position="69"/>
        <end position="168"/>
    </location>
</feature>
<evidence type="ECO:0000256" key="11">
    <source>
        <dbReference type="RuleBase" id="RU003357"/>
    </source>
</evidence>